<dbReference type="AlphaFoldDB" id="A0A139SPV6"/>
<dbReference type="EMBL" id="LSZQ01000030">
    <property type="protein sequence ID" value="KXU36562.1"/>
    <property type="molecule type" value="Genomic_DNA"/>
</dbReference>
<name>A0A139SPV6_9BACT</name>
<protein>
    <submittedName>
        <fullName evidence="1">Uncharacterized protein</fullName>
    </submittedName>
</protein>
<reference evidence="2" key="1">
    <citation type="submission" date="2016-02" db="EMBL/GenBank/DDBJ databases">
        <authorList>
            <person name="Sanders J.G."/>
            <person name="Lin J.Y."/>
            <person name="Wertz J.T."/>
            <person name="Russell J.A."/>
            <person name="Moreau C.S."/>
            <person name="Powell S."/>
        </authorList>
    </citation>
    <scope>NUCLEOTIDE SEQUENCE [LARGE SCALE GENOMIC DNA]</scope>
    <source>
        <strain evidence="2">CAG34</strain>
    </source>
</reference>
<accession>A0A139SPV6</accession>
<sequence>MTLGLLTTIKLLETLPLGANSSTHLANGKRGDWSRTLWQMPQQSYRFQTSMARHSAPATHAYSHLTFTISLLAQNQEILNWPKPIPPNGLYSHREKA</sequence>
<gene>
    <name evidence="1" type="ORF">AXK11_04220</name>
</gene>
<organism evidence="1 2">
    <name type="scientific">Cephaloticoccus primus</name>
    <dbReference type="NCBI Taxonomy" id="1548207"/>
    <lineage>
        <taxon>Bacteria</taxon>
        <taxon>Pseudomonadati</taxon>
        <taxon>Verrucomicrobiota</taxon>
        <taxon>Opitutia</taxon>
        <taxon>Opitutales</taxon>
        <taxon>Opitutaceae</taxon>
        <taxon>Cephaloticoccus</taxon>
    </lineage>
</organism>
<proteinExistence type="predicted"/>
<comment type="caution">
    <text evidence="1">The sequence shown here is derived from an EMBL/GenBank/DDBJ whole genome shotgun (WGS) entry which is preliminary data.</text>
</comment>
<evidence type="ECO:0000313" key="2">
    <source>
        <dbReference type="Proteomes" id="UP000070058"/>
    </source>
</evidence>
<keyword evidence="2" id="KW-1185">Reference proteome</keyword>
<dbReference type="Proteomes" id="UP000070058">
    <property type="component" value="Unassembled WGS sequence"/>
</dbReference>
<evidence type="ECO:0000313" key="1">
    <source>
        <dbReference type="EMBL" id="KXU36562.1"/>
    </source>
</evidence>